<organism evidence="1">
    <name type="scientific">mine drainage metagenome</name>
    <dbReference type="NCBI Taxonomy" id="410659"/>
    <lineage>
        <taxon>unclassified sequences</taxon>
        <taxon>metagenomes</taxon>
        <taxon>ecological metagenomes</taxon>
    </lineage>
</organism>
<evidence type="ECO:0000313" key="1">
    <source>
        <dbReference type="EMBL" id="CBI07332.1"/>
    </source>
</evidence>
<accession>E6QJB6</accession>
<dbReference type="AlphaFoldDB" id="E6QJB6"/>
<gene>
    <name evidence="1" type="ORF">CARN6_0664</name>
</gene>
<sequence>MRHHFVGPRIGGFFTLGGDKNTVDHFYTIPSNRAEEFAMRNSIKQSIGSDFNYHTEKVQQAVQE</sequence>
<protein>
    <submittedName>
        <fullName evidence="1">Uncharacterized protein</fullName>
    </submittedName>
</protein>
<reference evidence="1" key="1">
    <citation type="submission" date="2009-10" db="EMBL/GenBank/DDBJ databases">
        <title>Diversity of trophic interactions inside an arsenic-rich microbial ecosystem.</title>
        <authorList>
            <person name="Bertin P.N."/>
            <person name="Heinrich-Salmeron A."/>
            <person name="Pelletier E."/>
            <person name="Goulhen-Chollet F."/>
            <person name="Arsene-Ploetze F."/>
            <person name="Gallien S."/>
            <person name="Calteau A."/>
            <person name="Vallenet D."/>
            <person name="Casiot C."/>
            <person name="Chane-Woon-Ming B."/>
            <person name="Giloteaux L."/>
            <person name="Barakat M."/>
            <person name="Bonnefoy V."/>
            <person name="Bruneel O."/>
            <person name="Chandler M."/>
            <person name="Cleiss J."/>
            <person name="Duran R."/>
            <person name="Elbaz-Poulichet F."/>
            <person name="Fonknechten N."/>
            <person name="Lauga B."/>
            <person name="Mornico D."/>
            <person name="Ortet P."/>
            <person name="Schaeffer C."/>
            <person name="Siguier P."/>
            <person name="Alexander Thil Smith A."/>
            <person name="Van Dorsselaer A."/>
            <person name="Weissenbach J."/>
            <person name="Medigue C."/>
            <person name="Le Paslier D."/>
        </authorList>
    </citation>
    <scope>NUCLEOTIDE SEQUENCE</scope>
</reference>
<name>E6QJB6_9ZZZZ</name>
<comment type="caution">
    <text evidence="1">The sequence shown here is derived from an EMBL/GenBank/DDBJ whole genome shotgun (WGS) entry which is preliminary data.</text>
</comment>
<dbReference type="EMBL" id="CABQ01000087">
    <property type="protein sequence ID" value="CBI07332.1"/>
    <property type="molecule type" value="Genomic_DNA"/>
</dbReference>
<proteinExistence type="predicted"/>